<dbReference type="Gene3D" id="2.60.120.200">
    <property type="match status" value="1"/>
</dbReference>
<protein>
    <recommendedName>
        <fullName evidence="2">Laminin G domain-containing protein</fullName>
    </recommendedName>
</protein>
<dbReference type="Pfam" id="PF02210">
    <property type="entry name" value="Laminin_G_2"/>
    <property type="match status" value="1"/>
</dbReference>
<dbReference type="InterPro" id="IPR001791">
    <property type="entry name" value="Laminin_G"/>
</dbReference>
<reference evidence="3" key="1">
    <citation type="submission" date="2020-06" db="EMBL/GenBank/DDBJ databases">
        <title>Draft genome of Bugula neritina, a colonial animal packing powerful symbionts and potential medicines.</title>
        <authorList>
            <person name="Rayko M."/>
        </authorList>
    </citation>
    <scope>NUCLEOTIDE SEQUENCE [LARGE SCALE GENOMIC DNA]</scope>
    <source>
        <strain evidence="3">Kwan_BN1</strain>
    </source>
</reference>
<organism evidence="3 4">
    <name type="scientific">Bugula neritina</name>
    <name type="common">Brown bryozoan</name>
    <name type="synonym">Sertularia neritina</name>
    <dbReference type="NCBI Taxonomy" id="10212"/>
    <lineage>
        <taxon>Eukaryota</taxon>
        <taxon>Metazoa</taxon>
        <taxon>Spiralia</taxon>
        <taxon>Lophotrochozoa</taxon>
        <taxon>Bryozoa</taxon>
        <taxon>Gymnolaemata</taxon>
        <taxon>Cheilostomatida</taxon>
        <taxon>Flustrina</taxon>
        <taxon>Buguloidea</taxon>
        <taxon>Bugulidae</taxon>
        <taxon>Bugula</taxon>
    </lineage>
</organism>
<dbReference type="OrthoDB" id="10014052at2759"/>
<comment type="caution">
    <text evidence="1">Lacks conserved residue(s) required for the propagation of feature annotation.</text>
</comment>
<accession>A0A7J7J8C7</accession>
<evidence type="ECO:0000313" key="3">
    <source>
        <dbReference type="EMBL" id="KAF6022499.1"/>
    </source>
</evidence>
<keyword evidence="4" id="KW-1185">Reference proteome</keyword>
<dbReference type="EMBL" id="VXIV02002844">
    <property type="protein sequence ID" value="KAF6022499.1"/>
    <property type="molecule type" value="Genomic_DNA"/>
</dbReference>
<evidence type="ECO:0000259" key="2">
    <source>
        <dbReference type="PROSITE" id="PS50025"/>
    </source>
</evidence>
<dbReference type="AlphaFoldDB" id="A0A7J7J8C7"/>
<name>A0A7J7J8C7_BUGNE</name>
<comment type="caution">
    <text evidence="3">The sequence shown here is derived from an EMBL/GenBank/DDBJ whole genome shotgun (WGS) entry which is preliminary data.</text>
</comment>
<evidence type="ECO:0000256" key="1">
    <source>
        <dbReference type="PROSITE-ProRule" id="PRU00122"/>
    </source>
</evidence>
<feature type="domain" description="Laminin G" evidence="2">
    <location>
        <begin position="13"/>
        <end position="178"/>
    </location>
</feature>
<dbReference type="SUPFAM" id="SSF49899">
    <property type="entry name" value="Concanavalin A-like lectins/glucanases"/>
    <property type="match status" value="1"/>
</dbReference>
<dbReference type="GO" id="GO:0016020">
    <property type="term" value="C:membrane"/>
    <property type="evidence" value="ECO:0007669"/>
    <property type="project" value="UniProtKB-SubCell"/>
</dbReference>
<dbReference type="PANTHER" id="PTHR15036:SF85">
    <property type="entry name" value="SP2353, ISOFORM A"/>
    <property type="match status" value="1"/>
</dbReference>
<gene>
    <name evidence="3" type="ORF">EB796_019193</name>
</gene>
<dbReference type="CDD" id="cd00110">
    <property type="entry name" value="LamG"/>
    <property type="match status" value="1"/>
</dbReference>
<dbReference type="InterPro" id="IPR013320">
    <property type="entry name" value="ConA-like_dom_sf"/>
</dbReference>
<proteinExistence type="predicted"/>
<evidence type="ECO:0000313" key="4">
    <source>
        <dbReference type="Proteomes" id="UP000593567"/>
    </source>
</evidence>
<dbReference type="SMART" id="SM00282">
    <property type="entry name" value="LamG"/>
    <property type="match status" value="1"/>
</dbReference>
<dbReference type="InterPro" id="IPR050372">
    <property type="entry name" value="Neurexin-related_CASP"/>
</dbReference>
<dbReference type="PROSITE" id="PS50025">
    <property type="entry name" value="LAM_G_DOMAIN"/>
    <property type="match status" value="1"/>
</dbReference>
<dbReference type="PANTHER" id="PTHR15036">
    <property type="entry name" value="PIKACHURIN-LIKE PROTEIN"/>
    <property type="match status" value="1"/>
</dbReference>
<sequence>MRLLVVEDIDDINYIPHFSANSYLLYQNLPRSTVISTDITLQLKLYTDDGLLLYTGSDVANQKEENADFLALHLESRHVVLSVDLGNGVFTLRSRYSVPQDSWIEIKIVRVEERIILNVDNQTSVHNFDRTEKYMDLNAGRNLYIGGHEDLEMLRSEVNVSTMFSGCICKRQLMVFSY</sequence>
<dbReference type="Proteomes" id="UP000593567">
    <property type="component" value="Unassembled WGS sequence"/>
</dbReference>